<evidence type="ECO:0000256" key="2">
    <source>
        <dbReference type="ARBA" id="ARBA00022723"/>
    </source>
</evidence>
<dbReference type="RefSeq" id="WP_091798315.1">
    <property type="nucleotide sequence ID" value="NZ_CP016353.1"/>
</dbReference>
<organism evidence="6 7">
    <name type="scientific">Prauserella marina</name>
    <dbReference type="NCBI Taxonomy" id="530584"/>
    <lineage>
        <taxon>Bacteria</taxon>
        <taxon>Bacillati</taxon>
        <taxon>Actinomycetota</taxon>
        <taxon>Actinomycetes</taxon>
        <taxon>Pseudonocardiales</taxon>
        <taxon>Pseudonocardiaceae</taxon>
        <taxon>Prauserella</taxon>
    </lineage>
</organism>
<sequence>MPPPPPARVVTLVVNGRQREFLTPPCGSLLTALREKLGLTSAKRGCGQGSCGSCTVLVDGKAVLSCLLAVETIDASTVETLEGVAKGNDLDEIQQAFLDGFATQCGFCTPGMIMAAEALLSAEPEPGRADVMEAMCGNVCRCTGYQPIVEAIMTAARLRAAGGTP</sequence>
<dbReference type="Gene3D" id="1.10.150.120">
    <property type="entry name" value="[2Fe-2S]-binding domain"/>
    <property type="match status" value="1"/>
</dbReference>
<proteinExistence type="predicted"/>
<dbReference type="KEGG" id="pmad:BAY61_14510"/>
<protein>
    <submittedName>
        <fullName evidence="6">Carbon-monoxide dehydrogenase small subunit</fullName>
    </submittedName>
</protein>
<dbReference type="OrthoDB" id="159930at2"/>
<reference evidence="6 7" key="1">
    <citation type="submission" date="2016-10" db="EMBL/GenBank/DDBJ databases">
        <authorList>
            <person name="de Groot N.N."/>
        </authorList>
    </citation>
    <scope>NUCLEOTIDE SEQUENCE [LARGE SCALE GENOMIC DNA]</scope>
    <source>
        <strain evidence="6 7">CGMCC 4.5506</strain>
    </source>
</reference>
<keyword evidence="2" id="KW-0479">Metal-binding</keyword>
<dbReference type="PANTHER" id="PTHR44379">
    <property type="entry name" value="OXIDOREDUCTASE WITH IRON-SULFUR SUBUNIT"/>
    <property type="match status" value="1"/>
</dbReference>
<dbReference type="CDD" id="cd00207">
    <property type="entry name" value="fer2"/>
    <property type="match status" value="1"/>
</dbReference>
<dbReference type="InterPro" id="IPR001041">
    <property type="entry name" value="2Fe-2S_ferredoxin-type"/>
</dbReference>
<name>A0A222VQ19_9PSEU</name>
<evidence type="ECO:0000256" key="4">
    <source>
        <dbReference type="ARBA" id="ARBA00023004"/>
    </source>
</evidence>
<accession>A0A222VQ19</accession>
<gene>
    <name evidence="6" type="ORF">SAMN05421630_1011282</name>
</gene>
<dbReference type="GO" id="GO:0016491">
    <property type="term" value="F:oxidoreductase activity"/>
    <property type="evidence" value="ECO:0007669"/>
    <property type="project" value="UniProtKB-KW"/>
</dbReference>
<keyword evidence="1" id="KW-0001">2Fe-2S</keyword>
<dbReference type="GO" id="GO:0046872">
    <property type="term" value="F:metal ion binding"/>
    <property type="evidence" value="ECO:0007669"/>
    <property type="project" value="UniProtKB-KW"/>
</dbReference>
<dbReference type="Pfam" id="PF01799">
    <property type="entry name" value="Fer2_2"/>
    <property type="match status" value="1"/>
</dbReference>
<dbReference type="InterPro" id="IPR006058">
    <property type="entry name" value="2Fe2S_fd_BS"/>
</dbReference>
<dbReference type="EMBL" id="FMZE01000001">
    <property type="protein sequence ID" value="SDC31918.1"/>
    <property type="molecule type" value="Genomic_DNA"/>
</dbReference>
<dbReference type="SUPFAM" id="SSF47741">
    <property type="entry name" value="CO dehydrogenase ISP C-domain like"/>
    <property type="match status" value="1"/>
</dbReference>
<dbReference type="InterPro" id="IPR036884">
    <property type="entry name" value="2Fe-2S-bd_dom_sf"/>
</dbReference>
<evidence type="ECO:0000256" key="3">
    <source>
        <dbReference type="ARBA" id="ARBA00023002"/>
    </source>
</evidence>
<dbReference type="Gene3D" id="3.10.20.30">
    <property type="match status" value="1"/>
</dbReference>
<keyword evidence="5" id="KW-0411">Iron-sulfur</keyword>
<dbReference type="PROSITE" id="PS00197">
    <property type="entry name" value="2FE2S_FER_1"/>
    <property type="match status" value="1"/>
</dbReference>
<dbReference type="SUPFAM" id="SSF54292">
    <property type="entry name" value="2Fe-2S ferredoxin-like"/>
    <property type="match status" value="1"/>
</dbReference>
<keyword evidence="7" id="KW-1185">Reference proteome</keyword>
<keyword evidence="3" id="KW-0560">Oxidoreductase</keyword>
<dbReference type="GO" id="GO:0051537">
    <property type="term" value="F:2 iron, 2 sulfur cluster binding"/>
    <property type="evidence" value="ECO:0007669"/>
    <property type="project" value="UniProtKB-KW"/>
</dbReference>
<evidence type="ECO:0000256" key="1">
    <source>
        <dbReference type="ARBA" id="ARBA00022714"/>
    </source>
</evidence>
<dbReference type="InterPro" id="IPR012675">
    <property type="entry name" value="Beta-grasp_dom_sf"/>
</dbReference>
<dbReference type="PROSITE" id="PS51085">
    <property type="entry name" value="2FE2S_FER_2"/>
    <property type="match status" value="1"/>
</dbReference>
<dbReference type="Proteomes" id="UP000199494">
    <property type="component" value="Unassembled WGS sequence"/>
</dbReference>
<dbReference type="InterPro" id="IPR051452">
    <property type="entry name" value="Diverse_Oxidoreductases"/>
</dbReference>
<dbReference type="InterPro" id="IPR002888">
    <property type="entry name" value="2Fe-2S-bd"/>
</dbReference>
<evidence type="ECO:0000313" key="7">
    <source>
        <dbReference type="Proteomes" id="UP000199494"/>
    </source>
</evidence>
<dbReference type="AlphaFoldDB" id="A0A222VQ19"/>
<dbReference type="PANTHER" id="PTHR44379:SF8">
    <property type="entry name" value="XANTHINE DEHYDROGENASE IRON-SULFUR-BINDING SUBUNIT XDHC-RELATED"/>
    <property type="match status" value="1"/>
</dbReference>
<dbReference type="Pfam" id="PF00111">
    <property type="entry name" value="Fer2"/>
    <property type="match status" value="1"/>
</dbReference>
<dbReference type="STRING" id="530584.SAMN05421630_1011282"/>
<keyword evidence="4" id="KW-0408">Iron</keyword>
<evidence type="ECO:0000313" key="6">
    <source>
        <dbReference type="EMBL" id="SDC31918.1"/>
    </source>
</evidence>
<evidence type="ECO:0000256" key="5">
    <source>
        <dbReference type="ARBA" id="ARBA00023014"/>
    </source>
</evidence>
<dbReference type="InterPro" id="IPR036010">
    <property type="entry name" value="2Fe-2S_ferredoxin-like_sf"/>
</dbReference>